<sequence>MIPLEFPKYPLRLKSRENKTLVFDVIRKKYVPLQPEEWVRQHCLHFLISEKKYPAGWIQVERQLKVEGLSKRLDIAVCRPDGSIQLLVECKAPEVVIDQNVFDQIARYNWEARAELLMVTNGLAHFYCRMDYRRKAYEFMRELPEFEPPGQGGRNCPGE</sequence>
<evidence type="ECO:0000313" key="3">
    <source>
        <dbReference type="Proteomes" id="UP001206312"/>
    </source>
</evidence>
<proteinExistence type="predicted"/>
<evidence type="ECO:0000259" key="1">
    <source>
        <dbReference type="Pfam" id="PF13588"/>
    </source>
</evidence>
<dbReference type="Proteomes" id="UP001206312">
    <property type="component" value="Unassembled WGS sequence"/>
</dbReference>
<organism evidence="2 3">
    <name type="scientific">Robiginitalea marina</name>
    <dbReference type="NCBI Taxonomy" id="2954105"/>
    <lineage>
        <taxon>Bacteria</taxon>
        <taxon>Pseudomonadati</taxon>
        <taxon>Bacteroidota</taxon>
        <taxon>Flavobacteriia</taxon>
        <taxon>Flavobacteriales</taxon>
        <taxon>Flavobacteriaceae</taxon>
        <taxon>Robiginitalea</taxon>
    </lineage>
</organism>
<feature type="domain" description="Type I restriction enzyme R protein N-terminal" evidence="1">
    <location>
        <begin position="35"/>
        <end position="144"/>
    </location>
</feature>
<gene>
    <name evidence="2" type="ORF">NG653_01240</name>
</gene>
<keyword evidence="3" id="KW-1185">Reference proteome</keyword>
<reference evidence="2 3" key="1">
    <citation type="submission" date="2022-06" db="EMBL/GenBank/DDBJ databases">
        <authorList>
            <person name="Xuan X."/>
        </authorList>
    </citation>
    <scope>NUCLEOTIDE SEQUENCE [LARGE SCALE GENOMIC DNA]</scope>
    <source>
        <strain evidence="2 3">2V75</strain>
    </source>
</reference>
<evidence type="ECO:0000313" key="2">
    <source>
        <dbReference type="EMBL" id="MCO5723459.1"/>
    </source>
</evidence>
<protein>
    <submittedName>
        <fullName evidence="2">Type I restriction enzyme HsdR N-terminal domain-containing protein</fullName>
    </submittedName>
</protein>
<dbReference type="InterPro" id="IPR029464">
    <property type="entry name" value="HSDR_N"/>
</dbReference>
<dbReference type="EMBL" id="JAMXIB010000001">
    <property type="protein sequence ID" value="MCO5723459.1"/>
    <property type="molecule type" value="Genomic_DNA"/>
</dbReference>
<comment type="caution">
    <text evidence="2">The sequence shown here is derived from an EMBL/GenBank/DDBJ whole genome shotgun (WGS) entry which is preliminary data.</text>
</comment>
<dbReference type="RefSeq" id="WP_252739836.1">
    <property type="nucleotide sequence ID" value="NZ_JAMXIB010000001.1"/>
</dbReference>
<name>A0ABT1AU92_9FLAO</name>
<dbReference type="Pfam" id="PF13588">
    <property type="entry name" value="HSDR_N_2"/>
    <property type="match status" value="1"/>
</dbReference>
<accession>A0ABT1AU92</accession>